<dbReference type="InterPro" id="IPR029047">
    <property type="entry name" value="HSP70_peptide-bd_sf"/>
</dbReference>
<keyword evidence="2" id="KW-0547">Nucleotide-binding</keyword>
<dbReference type="FunFam" id="3.30.420.40:FF:000545">
    <property type="entry name" value="Endoplasmic reticulum chaperone BiP"/>
    <property type="match status" value="1"/>
</dbReference>
<keyword evidence="3" id="KW-0067">ATP-binding</keyword>
<dbReference type="Gene3D" id="3.30.420.40">
    <property type="match status" value="2"/>
</dbReference>
<dbReference type="InterPro" id="IPR018181">
    <property type="entry name" value="Heat_shock_70_CS"/>
</dbReference>
<dbReference type="Gene3D" id="1.20.1270.10">
    <property type="match status" value="1"/>
</dbReference>
<dbReference type="FunFam" id="2.60.34.10:FF:000012">
    <property type="entry name" value="Heat shock 70 kDa protein"/>
    <property type="match status" value="1"/>
</dbReference>
<dbReference type="AlphaFoldDB" id="A0AAV1D7J4"/>
<organism evidence="4 5">
    <name type="scientific">Oldenlandia corymbosa var. corymbosa</name>
    <dbReference type="NCBI Taxonomy" id="529605"/>
    <lineage>
        <taxon>Eukaryota</taxon>
        <taxon>Viridiplantae</taxon>
        <taxon>Streptophyta</taxon>
        <taxon>Embryophyta</taxon>
        <taxon>Tracheophyta</taxon>
        <taxon>Spermatophyta</taxon>
        <taxon>Magnoliopsida</taxon>
        <taxon>eudicotyledons</taxon>
        <taxon>Gunneridae</taxon>
        <taxon>Pentapetalae</taxon>
        <taxon>asterids</taxon>
        <taxon>lamiids</taxon>
        <taxon>Gentianales</taxon>
        <taxon>Rubiaceae</taxon>
        <taxon>Rubioideae</taxon>
        <taxon>Spermacoceae</taxon>
        <taxon>Hedyotis-Oldenlandia complex</taxon>
        <taxon>Oldenlandia</taxon>
    </lineage>
</organism>
<evidence type="ECO:0000256" key="3">
    <source>
        <dbReference type="ARBA" id="ARBA00022840"/>
    </source>
</evidence>
<dbReference type="FunFam" id="3.90.640.10:FF:000002">
    <property type="entry name" value="Heat shock 70 kDa"/>
    <property type="match status" value="1"/>
</dbReference>
<evidence type="ECO:0000313" key="4">
    <source>
        <dbReference type="EMBL" id="CAI9103598.1"/>
    </source>
</evidence>
<dbReference type="InterPro" id="IPR013126">
    <property type="entry name" value="Hsp_70_fam"/>
</dbReference>
<dbReference type="Gene3D" id="3.90.640.10">
    <property type="entry name" value="Actin, Chain A, domain 4"/>
    <property type="match status" value="1"/>
</dbReference>
<dbReference type="PRINTS" id="PR00301">
    <property type="entry name" value="HEATSHOCK70"/>
</dbReference>
<sequence>MVLTKMKQIAETYIGSEVKDAVVTVPAYFNYSQRQATMDAAEIARLNILRIINEPTAAAIAYELDNHHSSLKEKKKRNVLIFDLGGGTFDVSILTIKKGNIEVQATAGDSHLGGEDFDNRMVNHFINEFKKKHNRDISENPKSIRRLRTACERAKRILSTAFETVVDIDCLFEGIDFSATITRPKFEDLNKDLFVKCMEIVGKCVTDANINKEAVDDVVLVGGSSRIPKVQRMLQDLLNKKELCRNINPDEAVAYGATIQAAMLSGQGNEKFQNLVLSEITPLSLGVETKGEVMNVVIPRNTIIPARVTKPFSCSIDNSSSVLVKVFEGERARTSDNYFLGKLVLAGVQIAPRGVPKLNVIFDVPANGILRVSVEDSFTGTEKRITIKSGRLCRNEIDTMIAEANKLKAEDDNHLKKNAAMQAFLEFLYQMRDDVNKSRKKKNVEEAMKKAFEWLDEKDELAEVHEYEDKKKQLMRIWKPSDALWLLRELT</sequence>
<keyword evidence="5" id="KW-1185">Reference proteome</keyword>
<dbReference type="GO" id="GO:0005524">
    <property type="term" value="F:ATP binding"/>
    <property type="evidence" value="ECO:0007669"/>
    <property type="project" value="UniProtKB-KW"/>
</dbReference>
<evidence type="ECO:0000256" key="2">
    <source>
        <dbReference type="ARBA" id="ARBA00022741"/>
    </source>
</evidence>
<gene>
    <name evidence="4" type="ORF">OLC1_LOCUS12726</name>
</gene>
<reference evidence="4" key="1">
    <citation type="submission" date="2023-03" db="EMBL/GenBank/DDBJ databases">
        <authorList>
            <person name="Julca I."/>
        </authorList>
    </citation>
    <scope>NUCLEOTIDE SEQUENCE</scope>
</reference>
<dbReference type="PROSITE" id="PS00329">
    <property type="entry name" value="HSP70_2"/>
    <property type="match status" value="1"/>
</dbReference>
<name>A0AAV1D7J4_OLDCO</name>
<evidence type="ECO:0000256" key="1">
    <source>
        <dbReference type="ARBA" id="ARBA00007381"/>
    </source>
</evidence>
<dbReference type="GO" id="GO:0140662">
    <property type="term" value="F:ATP-dependent protein folding chaperone"/>
    <property type="evidence" value="ECO:0007669"/>
    <property type="project" value="InterPro"/>
</dbReference>
<dbReference type="PANTHER" id="PTHR19375">
    <property type="entry name" value="HEAT SHOCK PROTEIN 70KDA"/>
    <property type="match status" value="1"/>
</dbReference>
<dbReference type="Gene3D" id="2.60.34.10">
    <property type="entry name" value="Substrate Binding Domain Of DNAk, Chain A, domain 1"/>
    <property type="match status" value="1"/>
</dbReference>
<protein>
    <submittedName>
        <fullName evidence="4">OLC1v1002113C1</fullName>
    </submittedName>
</protein>
<dbReference type="Pfam" id="PF00012">
    <property type="entry name" value="HSP70"/>
    <property type="match status" value="1"/>
</dbReference>
<dbReference type="SUPFAM" id="SSF100920">
    <property type="entry name" value="Heat shock protein 70kD (HSP70), peptide-binding domain"/>
    <property type="match status" value="1"/>
</dbReference>
<proteinExistence type="inferred from homology"/>
<dbReference type="SUPFAM" id="SSF100934">
    <property type="entry name" value="Heat shock protein 70kD (HSP70), C-terminal subdomain"/>
    <property type="match status" value="1"/>
</dbReference>
<dbReference type="Proteomes" id="UP001161247">
    <property type="component" value="Chromosome 4"/>
</dbReference>
<dbReference type="InterPro" id="IPR029048">
    <property type="entry name" value="HSP70_C_sf"/>
</dbReference>
<dbReference type="PROSITE" id="PS01036">
    <property type="entry name" value="HSP70_3"/>
    <property type="match status" value="1"/>
</dbReference>
<evidence type="ECO:0000313" key="5">
    <source>
        <dbReference type="Proteomes" id="UP001161247"/>
    </source>
</evidence>
<accession>A0AAV1D7J4</accession>
<comment type="similarity">
    <text evidence="1">Belongs to the heat shock protein 70 family.</text>
</comment>
<dbReference type="SUPFAM" id="SSF53067">
    <property type="entry name" value="Actin-like ATPase domain"/>
    <property type="match status" value="2"/>
</dbReference>
<dbReference type="InterPro" id="IPR043129">
    <property type="entry name" value="ATPase_NBD"/>
</dbReference>
<dbReference type="EMBL" id="OX459121">
    <property type="protein sequence ID" value="CAI9103598.1"/>
    <property type="molecule type" value="Genomic_DNA"/>
</dbReference>